<organism evidence="1">
    <name type="scientific">marine metagenome</name>
    <dbReference type="NCBI Taxonomy" id="408172"/>
    <lineage>
        <taxon>unclassified sequences</taxon>
        <taxon>metagenomes</taxon>
        <taxon>ecological metagenomes</taxon>
    </lineage>
</organism>
<accession>A0A382LZI1</accession>
<evidence type="ECO:0008006" key="2">
    <source>
        <dbReference type="Google" id="ProtNLM"/>
    </source>
</evidence>
<protein>
    <recommendedName>
        <fullName evidence="2">DUF4384 domain-containing protein</fullName>
    </recommendedName>
</protein>
<name>A0A382LZI1_9ZZZZ</name>
<sequence>MRGFVAIVATTVGLAAWGCLPFGGGRPQSVELTAAARELVQVAQGSGATIDWIGLRDGGGDRSEAVKVLDDYLVSALLQAEVALVLADTMGGKWSDGGLLDLNRGEGALVLGGRLQGDAPWMYVRLFLVERDGGKLVATRTVRVPESEVNDEVALRAKANGGADDTIPVQADLHLIVKRAEGGVDQIVELAEGAQLQQGDRLQLRYKLHRDVEVYAFLYDSEGMLEAVVPEQFVYSGIEQYGPSENGWITLQESDRVYTLYFLAGPRLLEENTGELFERLGELIHQRQVDRFNGLENMDQTIEEFLRRSYQEDSVIAVQRGSEGIAVGRSETIVYDDGTRLSSQAEILKGTPVLARALSFSVQ</sequence>
<dbReference type="EMBL" id="UINC01089592">
    <property type="protein sequence ID" value="SVC40817.1"/>
    <property type="molecule type" value="Genomic_DNA"/>
</dbReference>
<evidence type="ECO:0000313" key="1">
    <source>
        <dbReference type="EMBL" id="SVC40817.1"/>
    </source>
</evidence>
<dbReference type="AlphaFoldDB" id="A0A382LZI1"/>
<reference evidence="1" key="1">
    <citation type="submission" date="2018-05" db="EMBL/GenBank/DDBJ databases">
        <authorList>
            <person name="Lanie J.A."/>
            <person name="Ng W.-L."/>
            <person name="Kazmierczak K.M."/>
            <person name="Andrzejewski T.M."/>
            <person name="Davidsen T.M."/>
            <person name="Wayne K.J."/>
            <person name="Tettelin H."/>
            <person name="Glass J.I."/>
            <person name="Rusch D."/>
            <person name="Podicherti R."/>
            <person name="Tsui H.-C.T."/>
            <person name="Winkler M.E."/>
        </authorList>
    </citation>
    <scope>NUCLEOTIDE SEQUENCE</scope>
</reference>
<gene>
    <name evidence="1" type="ORF">METZ01_LOCUS293671</name>
</gene>
<proteinExistence type="predicted"/>